<dbReference type="HOGENOM" id="CLU_096876_1_0_1"/>
<dbReference type="FunCoup" id="B3RS80">
    <property type="interactions" value="1528"/>
</dbReference>
<feature type="transmembrane region" description="Helical" evidence="6">
    <location>
        <begin position="90"/>
        <end position="116"/>
    </location>
</feature>
<dbReference type="PhylomeDB" id="B3RS80"/>
<evidence type="ECO:0000313" key="7">
    <source>
        <dbReference type="EMBL" id="EDV26469.1"/>
    </source>
</evidence>
<dbReference type="Proteomes" id="UP000009022">
    <property type="component" value="Unassembled WGS sequence"/>
</dbReference>
<dbReference type="eggNOG" id="KOG3393">
    <property type="taxonomic scope" value="Eukaryota"/>
</dbReference>
<dbReference type="EMBL" id="DS985243">
    <property type="protein sequence ID" value="EDV26469.1"/>
    <property type="molecule type" value="Genomic_DNA"/>
</dbReference>
<protein>
    <recommendedName>
        <fullName evidence="9">Transmembrane protein 50A</fullName>
    </recommendedName>
</protein>
<proteinExistence type="inferred from homology"/>
<comment type="similarity">
    <text evidence="2">Belongs to the UPF0220 family.</text>
</comment>
<dbReference type="RefSeq" id="XP_002110465.1">
    <property type="nucleotide sequence ID" value="XM_002110429.1"/>
</dbReference>
<gene>
    <name evidence="7" type="ORF">TRIADDRAFT_54503</name>
</gene>
<evidence type="ECO:0000256" key="5">
    <source>
        <dbReference type="ARBA" id="ARBA00023136"/>
    </source>
</evidence>
<comment type="subcellular location">
    <subcellularLocation>
        <location evidence="1">Membrane</location>
        <topology evidence="1">Multi-pass membrane protein</topology>
    </subcellularLocation>
</comment>
<evidence type="ECO:0008006" key="9">
    <source>
        <dbReference type="Google" id="ProtNLM"/>
    </source>
</evidence>
<keyword evidence="5 6" id="KW-0472">Membrane</keyword>
<dbReference type="InParanoid" id="B3RS80"/>
<organism evidence="7 8">
    <name type="scientific">Trichoplax adhaerens</name>
    <name type="common">Trichoplax reptans</name>
    <dbReference type="NCBI Taxonomy" id="10228"/>
    <lineage>
        <taxon>Eukaryota</taxon>
        <taxon>Metazoa</taxon>
        <taxon>Placozoa</taxon>
        <taxon>Uniplacotomia</taxon>
        <taxon>Trichoplacea</taxon>
        <taxon>Trichoplacidae</taxon>
        <taxon>Trichoplax</taxon>
    </lineage>
</organism>
<evidence type="ECO:0000256" key="2">
    <source>
        <dbReference type="ARBA" id="ARBA00005335"/>
    </source>
</evidence>
<keyword evidence="4 6" id="KW-1133">Transmembrane helix</keyword>
<evidence type="ECO:0000256" key="1">
    <source>
        <dbReference type="ARBA" id="ARBA00004141"/>
    </source>
</evidence>
<feature type="transmembrane region" description="Helical" evidence="6">
    <location>
        <begin position="122"/>
        <end position="142"/>
    </location>
</feature>
<evidence type="ECO:0000256" key="6">
    <source>
        <dbReference type="SAM" id="Phobius"/>
    </source>
</evidence>
<accession>B3RS80</accession>
<dbReference type="InterPro" id="IPR007919">
    <property type="entry name" value="UPF0220"/>
</dbReference>
<dbReference type="KEGG" id="tad:TRIADDRAFT_54503"/>
<feature type="transmembrane region" description="Helical" evidence="6">
    <location>
        <begin position="21"/>
        <end position="38"/>
    </location>
</feature>
<dbReference type="OMA" id="FNNAYHV"/>
<feature type="transmembrane region" description="Helical" evidence="6">
    <location>
        <begin position="50"/>
        <end position="69"/>
    </location>
</feature>
<evidence type="ECO:0000256" key="3">
    <source>
        <dbReference type="ARBA" id="ARBA00022692"/>
    </source>
</evidence>
<sequence length="153" mass="16498">MSGCLDDIRCIECDIGEYRNPIAASIAGVLGAAGWWVFIDAATTDQFNPAFCVCGIVSMVGLLMINAISTGQLHGDAYSGGCLGQTGSRIWFIFGFGCLFGGLISSGWILFASYVVPHAKDVWPGVAVFLQNVLLFFSALTFKFGRTEDPYRF</sequence>
<keyword evidence="3 6" id="KW-0812">Transmembrane</keyword>
<dbReference type="AlphaFoldDB" id="B3RS80"/>
<reference evidence="7 8" key="1">
    <citation type="journal article" date="2008" name="Nature">
        <title>The Trichoplax genome and the nature of placozoans.</title>
        <authorList>
            <person name="Srivastava M."/>
            <person name="Begovic E."/>
            <person name="Chapman J."/>
            <person name="Putnam N.H."/>
            <person name="Hellsten U."/>
            <person name="Kawashima T."/>
            <person name="Kuo A."/>
            <person name="Mitros T."/>
            <person name="Salamov A."/>
            <person name="Carpenter M.L."/>
            <person name="Signorovitch A.Y."/>
            <person name="Moreno M.A."/>
            <person name="Kamm K."/>
            <person name="Grimwood J."/>
            <person name="Schmutz J."/>
            <person name="Shapiro H."/>
            <person name="Grigoriev I.V."/>
            <person name="Buss L.W."/>
            <person name="Schierwater B."/>
            <person name="Dellaporta S.L."/>
            <person name="Rokhsar D.S."/>
        </authorList>
    </citation>
    <scope>NUCLEOTIDE SEQUENCE [LARGE SCALE GENOMIC DNA]</scope>
    <source>
        <strain evidence="7 8">Grell-BS-1999</strain>
    </source>
</reference>
<dbReference type="GeneID" id="6752218"/>
<evidence type="ECO:0000256" key="4">
    <source>
        <dbReference type="ARBA" id="ARBA00022989"/>
    </source>
</evidence>
<dbReference type="GO" id="GO:0032511">
    <property type="term" value="P:late endosome to vacuole transport via multivesicular body sorting pathway"/>
    <property type="evidence" value="ECO:0000318"/>
    <property type="project" value="GO_Central"/>
</dbReference>
<name>B3RS80_TRIAD</name>
<dbReference type="Pfam" id="PF05255">
    <property type="entry name" value="UPF0220"/>
    <property type="match status" value="1"/>
</dbReference>
<dbReference type="OrthoDB" id="268928at2759"/>
<dbReference type="GO" id="GO:0016020">
    <property type="term" value="C:membrane"/>
    <property type="evidence" value="ECO:0007669"/>
    <property type="project" value="UniProtKB-SubCell"/>
</dbReference>
<dbReference type="STRING" id="10228.B3RS80"/>
<dbReference type="CTD" id="6752218"/>
<evidence type="ECO:0000313" key="8">
    <source>
        <dbReference type="Proteomes" id="UP000009022"/>
    </source>
</evidence>
<keyword evidence="8" id="KW-1185">Reference proteome</keyword>
<dbReference type="PANTHER" id="PTHR13180">
    <property type="entry name" value="SMALL MEMBRANE PROTEIN-RELATED"/>
    <property type="match status" value="1"/>
</dbReference>